<feature type="compositionally biased region" description="Basic and acidic residues" evidence="1">
    <location>
        <begin position="40"/>
        <end position="50"/>
    </location>
</feature>
<evidence type="ECO:0000313" key="2">
    <source>
        <dbReference type="EMBL" id="OAY75437.1"/>
    </source>
</evidence>
<evidence type="ECO:0000256" key="1">
    <source>
        <dbReference type="SAM" id="MobiDB-lite"/>
    </source>
</evidence>
<feature type="region of interest" description="Disordered" evidence="1">
    <location>
        <begin position="24"/>
        <end position="50"/>
    </location>
</feature>
<proteinExistence type="predicted"/>
<accession>A0A199VE93</accession>
<feature type="compositionally biased region" description="Low complexity" evidence="1">
    <location>
        <begin position="24"/>
        <end position="34"/>
    </location>
</feature>
<reference evidence="2 3" key="1">
    <citation type="journal article" date="2016" name="DNA Res.">
        <title>The draft genome of MD-2 pineapple using hybrid error correction of long reads.</title>
        <authorList>
            <person name="Redwan R.M."/>
            <person name="Saidin A."/>
            <person name="Kumar S.V."/>
        </authorList>
    </citation>
    <scope>NUCLEOTIDE SEQUENCE [LARGE SCALE GENOMIC DNA]</scope>
    <source>
        <strain evidence="3">cv. MD2</strain>
        <tissue evidence="2">Leaf</tissue>
    </source>
</reference>
<organism evidence="2 3">
    <name type="scientific">Ananas comosus</name>
    <name type="common">Pineapple</name>
    <name type="synonym">Ananas ananas</name>
    <dbReference type="NCBI Taxonomy" id="4615"/>
    <lineage>
        <taxon>Eukaryota</taxon>
        <taxon>Viridiplantae</taxon>
        <taxon>Streptophyta</taxon>
        <taxon>Embryophyta</taxon>
        <taxon>Tracheophyta</taxon>
        <taxon>Spermatophyta</taxon>
        <taxon>Magnoliopsida</taxon>
        <taxon>Liliopsida</taxon>
        <taxon>Poales</taxon>
        <taxon>Bromeliaceae</taxon>
        <taxon>Bromelioideae</taxon>
        <taxon>Ananas</taxon>
    </lineage>
</organism>
<dbReference type="Proteomes" id="UP000092600">
    <property type="component" value="Unassembled WGS sequence"/>
</dbReference>
<dbReference type="AlphaFoldDB" id="A0A199VE93"/>
<evidence type="ECO:0000313" key="3">
    <source>
        <dbReference type="Proteomes" id="UP000092600"/>
    </source>
</evidence>
<comment type="caution">
    <text evidence="2">The sequence shown here is derived from an EMBL/GenBank/DDBJ whole genome shotgun (WGS) entry which is preliminary data.</text>
</comment>
<protein>
    <submittedName>
        <fullName evidence="2">Uncharacterized protein</fullName>
    </submittedName>
</protein>
<name>A0A199VE93_ANACO</name>
<gene>
    <name evidence="2" type="ORF">ACMD2_08854</name>
</gene>
<sequence length="148" mass="16813">MWVAVVRGKARWVDSDWQRRLAASTSTSAGAAAMTGGGCREGERDRYKRERERRVRERFKTVNRSPSSLTTTVNSSPSHEDVYAIDGERFTVFTSKYRRGADVEKGGVSDREETPSPFSPPLLLSFDPFLFADFVFFDLFPVVRALFF</sequence>
<dbReference type="EMBL" id="LSRQ01002098">
    <property type="protein sequence ID" value="OAY75437.1"/>
    <property type="molecule type" value="Genomic_DNA"/>
</dbReference>